<feature type="non-terminal residue" evidence="1">
    <location>
        <position position="77"/>
    </location>
</feature>
<organism evidence="1">
    <name type="scientific">Scylla paramamosain</name>
    <name type="common">Mud crab</name>
    <dbReference type="NCBI Taxonomy" id="85552"/>
    <lineage>
        <taxon>Eukaryota</taxon>
        <taxon>Metazoa</taxon>
        <taxon>Ecdysozoa</taxon>
        <taxon>Arthropoda</taxon>
        <taxon>Crustacea</taxon>
        <taxon>Multicrustacea</taxon>
        <taxon>Malacostraca</taxon>
        <taxon>Eumalacostraca</taxon>
        <taxon>Eucarida</taxon>
        <taxon>Decapoda</taxon>
        <taxon>Pleocyemata</taxon>
        <taxon>Brachyura</taxon>
        <taxon>Eubrachyura</taxon>
        <taxon>Portunoidea</taxon>
        <taxon>Portunidae</taxon>
        <taxon>Portuninae</taxon>
        <taxon>Scylla</taxon>
    </lineage>
</organism>
<proteinExistence type="evidence at transcript level"/>
<accession>D2DT18</accession>
<protein>
    <submittedName>
        <fullName evidence="1">Uncharacterized protein</fullName>
    </submittedName>
</protein>
<name>D2DT18_SCYPA</name>
<sequence length="77" mass="8542">MPNKLSDFQGSGVFCFPFFFTIHGRQRGSPRDAFSTFASPGMTVSKGRPHCVLVLTTLTPELLIKVLSIGLRMFCFV</sequence>
<dbReference type="EMBL" id="FJ774857">
    <property type="protein sequence ID" value="ACY66578.1"/>
    <property type="molecule type" value="mRNA"/>
</dbReference>
<dbReference type="AlphaFoldDB" id="D2DT18"/>
<reference evidence="1" key="1">
    <citation type="submission" date="2009-02" db="EMBL/GenBank/DDBJ databases">
        <title>Construction of SSH cDNA library from hemocytes of Scylla paramamosain LPS-challenged.</title>
        <authorList>
            <person name="Wang K.J."/>
            <person name="Chen F.Y."/>
            <person name="Bo J."/>
            <person name="Ren H.L."/>
        </authorList>
    </citation>
    <scope>NUCLEOTIDE SEQUENCE</scope>
</reference>
<evidence type="ECO:0000313" key="1">
    <source>
        <dbReference type="EMBL" id="ACY66578.1"/>
    </source>
</evidence>